<dbReference type="Pfam" id="PF18204">
    <property type="entry name" value="PGF-CTERM"/>
    <property type="match status" value="1"/>
</dbReference>
<protein>
    <recommendedName>
        <fullName evidence="4">PGF-CTERM archaeal protein-sorting signal domain-containing protein</fullName>
    </recommendedName>
</protein>
<reference evidence="5 6" key="1">
    <citation type="journal article" date="2019" name="Int. J. Syst. Evol. Microbiol.">
        <title>The Global Catalogue of Microorganisms (GCM) 10K type strain sequencing project: providing services to taxonomists for standard genome sequencing and annotation.</title>
        <authorList>
            <consortium name="The Broad Institute Genomics Platform"/>
            <consortium name="The Broad Institute Genome Sequencing Center for Infectious Disease"/>
            <person name="Wu L."/>
            <person name="Ma J."/>
        </authorList>
    </citation>
    <scope>NUCLEOTIDE SEQUENCE [LARGE SCALE GENOMIC DNA]</scope>
    <source>
        <strain evidence="5 6">JCM 17504</strain>
    </source>
</reference>
<keyword evidence="1" id="KW-0732">Signal</keyword>
<feature type="compositionally biased region" description="Acidic residues" evidence="2">
    <location>
        <begin position="1"/>
        <end position="10"/>
    </location>
</feature>
<dbReference type="NCBIfam" id="TIGR04126">
    <property type="entry name" value="PGF_CTERM"/>
    <property type="match status" value="1"/>
</dbReference>
<keyword evidence="6" id="KW-1185">Reference proteome</keyword>
<sequence>MTENTEDGDSSGETTTENGTTEDTESDGQPGFGIGLALTALAGVALLVRRR</sequence>
<keyword evidence="3" id="KW-1133">Transmembrane helix</keyword>
<comment type="caution">
    <text evidence="5">The sequence shown here is derived from an EMBL/GenBank/DDBJ whole genome shotgun (WGS) entry which is preliminary data.</text>
</comment>
<feature type="region of interest" description="Disordered" evidence="2">
    <location>
        <begin position="1"/>
        <end position="33"/>
    </location>
</feature>
<organism evidence="5 6">
    <name type="scientific">Haladaptatus pallidirubidus</name>
    <dbReference type="NCBI Taxonomy" id="1008152"/>
    <lineage>
        <taxon>Archaea</taxon>
        <taxon>Methanobacteriati</taxon>
        <taxon>Methanobacteriota</taxon>
        <taxon>Stenosarchaea group</taxon>
        <taxon>Halobacteria</taxon>
        <taxon>Halobacteriales</taxon>
        <taxon>Haladaptataceae</taxon>
        <taxon>Haladaptatus</taxon>
    </lineage>
</organism>
<dbReference type="EMBL" id="BAABKX010000015">
    <property type="protein sequence ID" value="GAA5057097.1"/>
    <property type="molecule type" value="Genomic_DNA"/>
</dbReference>
<dbReference type="GO" id="GO:0005886">
    <property type="term" value="C:plasma membrane"/>
    <property type="evidence" value="ECO:0007669"/>
    <property type="project" value="UniProtKB-SubCell"/>
</dbReference>
<feature type="domain" description="PGF-CTERM archaeal protein-sorting signal" evidence="4">
    <location>
        <begin position="29"/>
        <end position="51"/>
    </location>
</feature>
<dbReference type="Proteomes" id="UP001501729">
    <property type="component" value="Unassembled WGS sequence"/>
</dbReference>
<evidence type="ECO:0000256" key="2">
    <source>
        <dbReference type="SAM" id="MobiDB-lite"/>
    </source>
</evidence>
<evidence type="ECO:0000313" key="6">
    <source>
        <dbReference type="Proteomes" id="UP001501729"/>
    </source>
</evidence>
<keyword evidence="3" id="KW-0812">Transmembrane</keyword>
<proteinExistence type="predicted"/>
<evidence type="ECO:0000313" key="5">
    <source>
        <dbReference type="EMBL" id="GAA5057097.1"/>
    </source>
</evidence>
<dbReference type="AlphaFoldDB" id="A0AAV3ULT6"/>
<evidence type="ECO:0000256" key="1">
    <source>
        <dbReference type="ARBA" id="ARBA00022729"/>
    </source>
</evidence>
<gene>
    <name evidence="5" type="ORF">GCM10025751_38720</name>
</gene>
<evidence type="ECO:0000256" key="3">
    <source>
        <dbReference type="SAM" id="Phobius"/>
    </source>
</evidence>
<feature type="transmembrane region" description="Helical" evidence="3">
    <location>
        <begin position="31"/>
        <end position="48"/>
    </location>
</feature>
<name>A0AAV3ULT6_9EURY</name>
<accession>A0AAV3ULT6</accession>
<dbReference type="GO" id="GO:0030115">
    <property type="term" value="C:S-layer"/>
    <property type="evidence" value="ECO:0007669"/>
    <property type="project" value="UniProtKB-SubCell"/>
</dbReference>
<evidence type="ECO:0000259" key="4">
    <source>
        <dbReference type="Pfam" id="PF18204"/>
    </source>
</evidence>
<dbReference type="InterPro" id="IPR026371">
    <property type="entry name" value="PGF_CTERM"/>
</dbReference>
<keyword evidence="3" id="KW-0472">Membrane</keyword>